<reference evidence="1" key="1">
    <citation type="submission" date="2021-06" db="EMBL/GenBank/DDBJ databases">
        <authorList>
            <person name="Kallberg Y."/>
            <person name="Tangrot J."/>
            <person name="Rosling A."/>
        </authorList>
    </citation>
    <scope>NUCLEOTIDE SEQUENCE</scope>
    <source>
        <strain evidence="1">FL966</strain>
    </source>
</reference>
<accession>A0A9N9PKY6</accession>
<evidence type="ECO:0000313" key="1">
    <source>
        <dbReference type="EMBL" id="CAG8831368.1"/>
    </source>
</evidence>
<organism evidence="1 2">
    <name type="scientific">Cetraspora pellucida</name>
    <dbReference type="NCBI Taxonomy" id="1433469"/>
    <lineage>
        <taxon>Eukaryota</taxon>
        <taxon>Fungi</taxon>
        <taxon>Fungi incertae sedis</taxon>
        <taxon>Mucoromycota</taxon>
        <taxon>Glomeromycotina</taxon>
        <taxon>Glomeromycetes</taxon>
        <taxon>Diversisporales</taxon>
        <taxon>Gigasporaceae</taxon>
        <taxon>Cetraspora</taxon>
    </lineage>
</organism>
<keyword evidence="2" id="KW-1185">Reference proteome</keyword>
<dbReference type="Proteomes" id="UP000789759">
    <property type="component" value="Unassembled WGS sequence"/>
</dbReference>
<feature type="non-terminal residue" evidence="1">
    <location>
        <position position="93"/>
    </location>
</feature>
<dbReference type="EMBL" id="CAJVQA010066019">
    <property type="protein sequence ID" value="CAG8831368.1"/>
    <property type="molecule type" value="Genomic_DNA"/>
</dbReference>
<name>A0A9N9PKY6_9GLOM</name>
<gene>
    <name evidence="1" type="ORF">CPELLU_LOCUS20731</name>
</gene>
<proteinExistence type="predicted"/>
<feature type="non-terminal residue" evidence="1">
    <location>
        <position position="1"/>
    </location>
</feature>
<dbReference type="AlphaFoldDB" id="A0A9N9PKY6"/>
<sequence length="93" mass="10502">VMSQDSCHLSPTKPNKLIGYYPAYKLDNINLGKDFNISSSIDYLNYVAFGPNDLVNNGKNNNSGGDPLLFYNNQSSKFNDLLNYKTKNNLQFK</sequence>
<evidence type="ECO:0000313" key="2">
    <source>
        <dbReference type="Proteomes" id="UP000789759"/>
    </source>
</evidence>
<comment type="caution">
    <text evidence="1">The sequence shown here is derived from an EMBL/GenBank/DDBJ whole genome shotgun (WGS) entry which is preliminary data.</text>
</comment>
<dbReference type="OrthoDB" id="2413911at2759"/>
<protein>
    <submittedName>
        <fullName evidence="1">6547_t:CDS:1</fullName>
    </submittedName>
</protein>